<feature type="region of interest" description="Disordered" evidence="1">
    <location>
        <begin position="1"/>
        <end position="83"/>
    </location>
</feature>
<dbReference type="KEGG" id="pmak:PMPD1_1361"/>
<organism evidence="2 3">
    <name type="scientific">Paramixta manurensis</name>
    <dbReference type="NCBI Taxonomy" id="2740817"/>
    <lineage>
        <taxon>Bacteria</taxon>
        <taxon>Pseudomonadati</taxon>
        <taxon>Pseudomonadota</taxon>
        <taxon>Gammaproteobacteria</taxon>
        <taxon>Enterobacterales</taxon>
        <taxon>Erwiniaceae</taxon>
        <taxon>Paramixta</taxon>
    </lineage>
</organism>
<protein>
    <submittedName>
        <fullName evidence="2">Uncharacterized protein</fullName>
    </submittedName>
</protein>
<sequence>MMRTGSISIPGAFPSTPAPSEHEVEQEHDLPPRRESAETVRSGETHHSGETEHTEETRHSSETGRTQGTFQSAMSRTSLEVRQQQEREQRIHDSMHTFFSALGNPNEHPNLELLIADRTERLMARGESAADIAETFSKAKPMDRVTDIVEGAIRAFSFGISGLPADALSQIGDVGKNALSNFLTGWAVSADTYAGKAAIGVIGGVTAMTLRAVSDGLLNKPLEDALWLGENASKLEASVKPLFEAKKTVGSEMLNAVKGGVGYDIRNVVNSFPAMADLKGLNTGLNIGGSMAGGSISSLVQHHGQRLPVNLLARTDWEDRYFELKNASLPKQMVVGGIQRSGAVVQSLASFEGWRTGRQNAMSDNMLAEIATLGIGLGGVNMLRKFAADAMGSDQWSAAGRIFADQMVNTVGAAAAYATQGLVGVVVKMGSEAIDHAVGGMIQGGTNALAQLAGNRFREQIENEMELGRLGRERT</sequence>
<evidence type="ECO:0000313" key="3">
    <source>
        <dbReference type="Proteomes" id="UP000505325"/>
    </source>
</evidence>
<proteinExistence type="predicted"/>
<evidence type="ECO:0000256" key="1">
    <source>
        <dbReference type="SAM" id="MobiDB-lite"/>
    </source>
</evidence>
<name>A0A6M8UF23_9GAMM</name>
<gene>
    <name evidence="2" type="ORF">PMPD1_1361</name>
</gene>
<dbReference type="EMBL" id="CP054212">
    <property type="protein sequence ID" value="QKJ86320.1"/>
    <property type="molecule type" value="Genomic_DNA"/>
</dbReference>
<accession>A0A6M8UF23</accession>
<reference evidence="2 3" key="1">
    <citation type="submission" date="2020-06" db="EMBL/GenBank/DDBJ databases">
        <title>Genome sequence of Paramixta manurensis strain PD-1.</title>
        <authorList>
            <person name="Lee C.W."/>
            <person name="Kim J."/>
        </authorList>
    </citation>
    <scope>NUCLEOTIDE SEQUENCE [LARGE SCALE GENOMIC DNA]</scope>
    <source>
        <strain evidence="2 3">PD-1</strain>
    </source>
</reference>
<feature type="compositionally biased region" description="Basic and acidic residues" evidence="1">
    <location>
        <begin position="20"/>
        <end position="62"/>
    </location>
</feature>
<feature type="compositionally biased region" description="Polar residues" evidence="1">
    <location>
        <begin position="67"/>
        <end position="78"/>
    </location>
</feature>
<evidence type="ECO:0000313" key="2">
    <source>
        <dbReference type="EMBL" id="QKJ86320.1"/>
    </source>
</evidence>
<dbReference type="AlphaFoldDB" id="A0A6M8UF23"/>
<keyword evidence="3" id="KW-1185">Reference proteome</keyword>
<dbReference type="RefSeq" id="WP_173633344.1">
    <property type="nucleotide sequence ID" value="NZ_CP054212.1"/>
</dbReference>
<dbReference type="Proteomes" id="UP000505325">
    <property type="component" value="Chromosome"/>
</dbReference>